<dbReference type="EMBL" id="BBWV01000003">
    <property type="protein sequence ID" value="GAO44724.1"/>
    <property type="molecule type" value="Genomic_DNA"/>
</dbReference>
<dbReference type="STRING" id="1220578.FPE01S_03_07630"/>
<evidence type="ECO:0000313" key="1">
    <source>
        <dbReference type="EMBL" id="GAO44724.1"/>
    </source>
</evidence>
<comment type="caution">
    <text evidence="1">The sequence shown here is derived from an EMBL/GenBank/DDBJ whole genome shotgun (WGS) entry which is preliminary data.</text>
</comment>
<reference evidence="1 2" key="1">
    <citation type="submission" date="2015-04" db="EMBL/GenBank/DDBJ databases">
        <title>Whole genome shotgun sequence of Flavihumibacter petaseus NBRC 106054.</title>
        <authorList>
            <person name="Miyazawa S."/>
            <person name="Hosoyama A."/>
            <person name="Hashimoto M."/>
            <person name="Noguchi M."/>
            <person name="Tsuchikane K."/>
            <person name="Ohji S."/>
            <person name="Yamazoe A."/>
            <person name="Ichikawa N."/>
            <person name="Kimura A."/>
            <person name="Fujita N."/>
        </authorList>
    </citation>
    <scope>NUCLEOTIDE SEQUENCE [LARGE SCALE GENOMIC DNA]</scope>
    <source>
        <strain evidence="1 2">NBRC 106054</strain>
    </source>
</reference>
<sequence>MKKFKIVQLPFYYKGWTDETIDISKLATLDQHSGDTAFYDISDENIKCYGILSDTTNFYSLIYFRIGDAPVPVLATYSKKGKMLDNQDLLCYGCGSDFGLEYCSYTAQIKKTLDIYIADTSVYSGQNDSLDLDNVKKSDSTFINYKTGKIELNGKISIGQLQSVKKENSE</sequence>
<protein>
    <submittedName>
        <fullName evidence="1">Uncharacterized protein</fullName>
    </submittedName>
</protein>
<proteinExistence type="predicted"/>
<organism evidence="1 2">
    <name type="scientific">Flavihumibacter petaseus NBRC 106054</name>
    <dbReference type="NCBI Taxonomy" id="1220578"/>
    <lineage>
        <taxon>Bacteria</taxon>
        <taxon>Pseudomonadati</taxon>
        <taxon>Bacteroidota</taxon>
        <taxon>Chitinophagia</taxon>
        <taxon>Chitinophagales</taxon>
        <taxon>Chitinophagaceae</taxon>
        <taxon>Flavihumibacter</taxon>
    </lineage>
</organism>
<keyword evidence="2" id="KW-1185">Reference proteome</keyword>
<accession>A0A0E9N4G7</accession>
<evidence type="ECO:0000313" key="2">
    <source>
        <dbReference type="Proteomes" id="UP000033121"/>
    </source>
</evidence>
<dbReference type="Proteomes" id="UP000033121">
    <property type="component" value="Unassembled WGS sequence"/>
</dbReference>
<dbReference type="AlphaFoldDB" id="A0A0E9N4G7"/>
<gene>
    <name evidence="1" type="ORF">FPE01S_03_07630</name>
</gene>
<name>A0A0E9N4G7_9BACT</name>